<dbReference type="AlphaFoldDB" id="A0A843V001"/>
<evidence type="ECO:0000313" key="2">
    <source>
        <dbReference type="Proteomes" id="UP000652761"/>
    </source>
</evidence>
<sequence>MSFLFQFRSLPTLAAIVWATWHLIAMVESRRYDGPPTHVVSFAWNNGCREGGEVYLEISLGIGRIPLDLLIKVDQDMKQKLASAWEVMDMLRPSLWDVWNSVGQVFVHGDVKPENFLLGQPGTLDEKKLFLIDGALKVVMDIISSKLCAIA</sequence>
<reference evidence="1" key="1">
    <citation type="submission" date="2017-07" db="EMBL/GenBank/DDBJ databases">
        <title>Taro Niue Genome Assembly and Annotation.</title>
        <authorList>
            <person name="Atibalentja N."/>
            <person name="Keating K."/>
            <person name="Fields C.J."/>
        </authorList>
    </citation>
    <scope>NUCLEOTIDE SEQUENCE</scope>
    <source>
        <strain evidence="1">Niue_2</strain>
        <tissue evidence="1">Leaf</tissue>
    </source>
</reference>
<dbReference type="InterPro" id="IPR011009">
    <property type="entry name" value="Kinase-like_dom_sf"/>
</dbReference>
<protein>
    <recommendedName>
        <fullName evidence="3">Protein kinase domain-containing protein</fullName>
    </recommendedName>
</protein>
<dbReference type="SUPFAM" id="SSF56112">
    <property type="entry name" value="Protein kinase-like (PK-like)"/>
    <property type="match status" value="1"/>
</dbReference>
<gene>
    <name evidence="1" type="ORF">Taro_020582</name>
</gene>
<proteinExistence type="predicted"/>
<evidence type="ECO:0000313" key="1">
    <source>
        <dbReference type="EMBL" id="MQL88017.1"/>
    </source>
</evidence>
<dbReference type="Proteomes" id="UP000652761">
    <property type="component" value="Unassembled WGS sequence"/>
</dbReference>
<evidence type="ECO:0008006" key="3">
    <source>
        <dbReference type="Google" id="ProtNLM"/>
    </source>
</evidence>
<name>A0A843V001_COLES</name>
<keyword evidence="2" id="KW-1185">Reference proteome</keyword>
<accession>A0A843V001</accession>
<dbReference type="EMBL" id="NMUH01001023">
    <property type="protein sequence ID" value="MQL88017.1"/>
    <property type="molecule type" value="Genomic_DNA"/>
</dbReference>
<comment type="caution">
    <text evidence="1">The sequence shown here is derived from an EMBL/GenBank/DDBJ whole genome shotgun (WGS) entry which is preliminary data.</text>
</comment>
<organism evidence="1 2">
    <name type="scientific">Colocasia esculenta</name>
    <name type="common">Wild taro</name>
    <name type="synonym">Arum esculentum</name>
    <dbReference type="NCBI Taxonomy" id="4460"/>
    <lineage>
        <taxon>Eukaryota</taxon>
        <taxon>Viridiplantae</taxon>
        <taxon>Streptophyta</taxon>
        <taxon>Embryophyta</taxon>
        <taxon>Tracheophyta</taxon>
        <taxon>Spermatophyta</taxon>
        <taxon>Magnoliopsida</taxon>
        <taxon>Liliopsida</taxon>
        <taxon>Araceae</taxon>
        <taxon>Aroideae</taxon>
        <taxon>Colocasieae</taxon>
        <taxon>Colocasia</taxon>
    </lineage>
</organism>